<sequence>MIYHSSLKYLSVLAIAAIFCTGCGEKNTQANSSTELVKSAALSSGETDPKLEKSSPIATAQWLDWLPMQHAGYSRSGGVTTDYGDLPRVQVTYTSDSNPASFFVLDVLDGKGPLVVAVRGMINAKLAKKYEEPLLDGYVKVYQNYGVTAFERHTPADGKTFLEYAIDDRFYFNYQGENVSPDHLWDFFQLLDPKQLAP</sequence>
<dbReference type="EMBL" id="JAFKCT010000012">
    <property type="protein sequence ID" value="MBN7813399.1"/>
    <property type="molecule type" value="Genomic_DNA"/>
</dbReference>
<accession>A0ABS3CCN6</accession>
<reference evidence="1 2" key="1">
    <citation type="submission" date="2021-03" db="EMBL/GenBank/DDBJ databases">
        <title>novel species isolated from a fishpond in China.</title>
        <authorList>
            <person name="Lu H."/>
            <person name="Cai Z."/>
        </authorList>
    </citation>
    <scope>NUCLEOTIDE SEQUENCE [LARGE SCALE GENOMIC DNA]</scope>
    <source>
        <strain evidence="1 2">H41</strain>
    </source>
</reference>
<protein>
    <submittedName>
        <fullName evidence="1">Uncharacterized protein</fullName>
    </submittedName>
</protein>
<proteinExistence type="predicted"/>
<comment type="caution">
    <text evidence="1">The sequence shown here is derived from an EMBL/GenBank/DDBJ whole genome shotgun (WGS) entry which is preliminary data.</text>
</comment>
<organism evidence="1 2">
    <name type="scientific">Algoriphagus oliviformis</name>
    <dbReference type="NCBI Taxonomy" id="2811231"/>
    <lineage>
        <taxon>Bacteria</taxon>
        <taxon>Pseudomonadati</taxon>
        <taxon>Bacteroidota</taxon>
        <taxon>Cytophagia</taxon>
        <taxon>Cytophagales</taxon>
        <taxon>Cyclobacteriaceae</taxon>
        <taxon>Algoriphagus</taxon>
    </lineage>
</organism>
<gene>
    <name evidence="1" type="ORF">J0A68_20760</name>
</gene>
<evidence type="ECO:0000313" key="1">
    <source>
        <dbReference type="EMBL" id="MBN7813399.1"/>
    </source>
</evidence>
<evidence type="ECO:0000313" key="2">
    <source>
        <dbReference type="Proteomes" id="UP000664317"/>
    </source>
</evidence>
<dbReference type="RefSeq" id="WP_206580170.1">
    <property type="nucleotide sequence ID" value="NZ_JAFKCT010000012.1"/>
</dbReference>
<name>A0ABS3CCN6_9BACT</name>
<dbReference type="Proteomes" id="UP000664317">
    <property type="component" value="Unassembled WGS sequence"/>
</dbReference>
<keyword evidence="2" id="KW-1185">Reference proteome</keyword>